<dbReference type="Pfam" id="PF07833">
    <property type="entry name" value="Cu_amine_oxidN1"/>
    <property type="match status" value="1"/>
</dbReference>
<feature type="domain" description="Fibronectin type-III" evidence="2">
    <location>
        <begin position="769"/>
        <end position="851"/>
    </location>
</feature>
<feature type="domain" description="Fibronectin type-III" evidence="2">
    <location>
        <begin position="666"/>
        <end position="740"/>
    </location>
</feature>
<dbReference type="Proteomes" id="UP000266328">
    <property type="component" value="Unassembled WGS sequence"/>
</dbReference>
<evidence type="ECO:0000256" key="1">
    <source>
        <dbReference type="SAM" id="SignalP"/>
    </source>
</evidence>
<dbReference type="Gene3D" id="2.40.10.120">
    <property type="match status" value="1"/>
</dbReference>
<dbReference type="Pfam" id="PF13365">
    <property type="entry name" value="Trypsin_2"/>
    <property type="match status" value="1"/>
</dbReference>
<dbReference type="InterPro" id="IPR012854">
    <property type="entry name" value="Cu_amine_oxidase-like_N"/>
</dbReference>
<evidence type="ECO:0000313" key="3">
    <source>
        <dbReference type="EMBL" id="RIE06915.1"/>
    </source>
</evidence>
<accession>A0A398CW81</accession>
<organism evidence="3 4">
    <name type="scientific">Candidatus Cryosericum terrychapinii</name>
    <dbReference type="NCBI Taxonomy" id="2290919"/>
    <lineage>
        <taxon>Bacteria</taxon>
        <taxon>Pseudomonadati</taxon>
        <taxon>Caldisericota/Cryosericota group</taxon>
        <taxon>Candidatus Cryosericota</taxon>
        <taxon>Candidatus Cryosericia</taxon>
        <taxon>Candidatus Cryosericales</taxon>
        <taxon>Candidatus Cryosericaceae</taxon>
        <taxon>Candidatus Cryosericum</taxon>
    </lineage>
</organism>
<dbReference type="CDD" id="cd00063">
    <property type="entry name" value="FN3"/>
    <property type="match status" value="1"/>
</dbReference>
<dbReference type="EMBL" id="QXIS01000001">
    <property type="protein sequence ID" value="RIE06915.1"/>
    <property type="molecule type" value="Genomic_DNA"/>
</dbReference>
<dbReference type="SUPFAM" id="SSF49265">
    <property type="entry name" value="Fibronectin type III"/>
    <property type="match status" value="2"/>
</dbReference>
<dbReference type="RefSeq" id="WP_119088347.1">
    <property type="nucleotide sequence ID" value="NZ_QXIS01000001.1"/>
</dbReference>
<dbReference type="SUPFAM" id="SSF50494">
    <property type="entry name" value="Trypsin-like serine proteases"/>
    <property type="match status" value="1"/>
</dbReference>
<evidence type="ECO:0000313" key="4">
    <source>
        <dbReference type="Proteomes" id="UP000266328"/>
    </source>
</evidence>
<dbReference type="InterPro" id="IPR036582">
    <property type="entry name" value="Mao_N_sf"/>
</dbReference>
<name>A0A398CW81_9BACT</name>
<dbReference type="SMART" id="SM00060">
    <property type="entry name" value="FN3"/>
    <property type="match status" value="5"/>
</dbReference>
<dbReference type="OrthoDB" id="189537at2"/>
<dbReference type="PANTHER" id="PTHR47135:SF1">
    <property type="entry name" value="FIBRONECTIN TYPE III DOMAIN-CONTAINING PROTEIN 7"/>
    <property type="match status" value="1"/>
</dbReference>
<comment type="caution">
    <text evidence="3">The sequence shown here is derived from an EMBL/GenBank/DDBJ whole genome shotgun (WGS) entry which is preliminary data.</text>
</comment>
<keyword evidence="4" id="KW-1185">Reference proteome</keyword>
<dbReference type="InterPro" id="IPR036116">
    <property type="entry name" value="FN3_sf"/>
</dbReference>
<feature type="chain" id="PRO_5017279538" description="Fibronectin type-III domain-containing protein" evidence="1">
    <location>
        <begin position="19"/>
        <end position="864"/>
    </location>
</feature>
<dbReference type="InterPro" id="IPR009003">
    <property type="entry name" value="Peptidase_S1_PA"/>
</dbReference>
<feature type="domain" description="Fibronectin type-III" evidence="2">
    <location>
        <begin position="466"/>
        <end position="544"/>
    </location>
</feature>
<protein>
    <recommendedName>
        <fullName evidence="2">Fibronectin type-III domain-containing protein</fullName>
    </recommendedName>
</protein>
<keyword evidence="1" id="KW-0732">Signal</keyword>
<feature type="domain" description="Fibronectin type-III" evidence="2">
    <location>
        <begin position="171"/>
        <end position="246"/>
    </location>
</feature>
<feature type="signal peptide" evidence="1">
    <location>
        <begin position="1"/>
        <end position="18"/>
    </location>
</feature>
<evidence type="ECO:0000259" key="2">
    <source>
        <dbReference type="SMART" id="SM00060"/>
    </source>
</evidence>
<reference evidence="3 4" key="1">
    <citation type="submission" date="2018-09" db="EMBL/GenBank/DDBJ databases">
        <title>Discovery and Ecogenomic Context for Candidatus Cryosericales, a Global Caldiserica Order Active in Thawing Permafrost.</title>
        <authorList>
            <person name="Martinez M.A."/>
            <person name="Woodcroft B.J."/>
            <person name="Ignacio Espinoza J.C."/>
            <person name="Zayed A."/>
            <person name="Singleton C.M."/>
            <person name="Boyd J."/>
            <person name="Li Y.-F."/>
            <person name="Purvine S."/>
            <person name="Maughan H."/>
            <person name="Hodgkins S.B."/>
            <person name="Anderson D."/>
            <person name="Sederholm M."/>
            <person name="Temperton B."/>
            <person name="Saleska S.R."/>
            <person name="Tyson G.W."/>
            <person name="Rich V.I."/>
        </authorList>
    </citation>
    <scope>NUCLEOTIDE SEQUENCE [LARGE SCALE GENOMIC DNA]</scope>
    <source>
        <strain evidence="3 4">SMC7</strain>
    </source>
</reference>
<gene>
    <name evidence="3" type="ORF">SMC7_00045</name>
</gene>
<proteinExistence type="predicted"/>
<dbReference type="InterPro" id="IPR013783">
    <property type="entry name" value="Ig-like_fold"/>
</dbReference>
<dbReference type="Gene3D" id="3.30.457.10">
    <property type="entry name" value="Copper amine oxidase-like, N-terminal domain"/>
    <property type="match status" value="1"/>
</dbReference>
<dbReference type="SUPFAM" id="SSF55383">
    <property type="entry name" value="Copper amine oxidase, domain N"/>
    <property type="match status" value="1"/>
</dbReference>
<dbReference type="PANTHER" id="PTHR47135">
    <property type="entry name" value="FIBRONECTIN TYPE III DOMAIN-CONTAINING PROTEIN 7"/>
    <property type="match status" value="1"/>
</dbReference>
<dbReference type="AlphaFoldDB" id="A0A398CW81"/>
<feature type="domain" description="Fibronectin type-III" evidence="2">
    <location>
        <begin position="561"/>
        <end position="641"/>
    </location>
</feature>
<sequence>MKGSIRVLLTVIMTLGLAFCPASRIRPAAAETTVITLTIGNPNITVNGTPRPIDSSGTTPVIVAGRTLLPIRAVVEAIGGTIEWDATTRTVTIVAGAVTMGLTIGNRMATVNGTILPIDSTNATVVPLIVGGRTMLPVRFVGEQLGGTVEWSATTRTATLTFVAPAPLTAPSLLEPTEGALFTSTTVAFRWTPVEGATSYSLSVSTGGAEVYRGTSTSNSFTPSSSVLTAGQYSWAVTAVRGAMTGPASLPRRFTVQLPMSAADLVKKATPSVAEIMVEYADGSLGVAAAFFIDPSGMFVTTYEVIKGAVSGSLVLADGSKLTSVRVVGYAPSADIAILTTPAGKPLPALSLATGSTAQVNQEAVMVGPVVTGIPQFTVAGVVNGLTSTGFTVRGDADSAVEGSPVLDEFGDVIGMVTTDIQPATGAFPAASAATIRGVSRTGDWTIREVTEREGTGLQALDAPLLAAPAGEAVIGSLTPQFHWNTVPGANRYQFWVGEGRNASGTGLVSTVITYTDPAILPGVLKPGTTYTWAVRAGNDNGWGPWSPDRIFATSSSIVQPPAPAILEPLDLFVVKSVEPILFWSPVANASRYYVWIGQSEEDRLYETSTTNTSVTIPSGTLTSGKTYLWSVRVENSSGVSSLWAQPHPKFTVAIPAGIGVPALVSPAPKALLPFLNPTLTWQAVPGATRYDVWIDKGTTDSKVYEVTVMGTTATIPAGSLEPGVAYWWTVIAGTPDGWSKTGDTWNWSIGRTFTINLSAVIDVLPPMLIAPADGAAVTTLTPTLQWTSVQGATWYRIYIGKGTSESSLVQVLNRVLDPKAGDMQQFTLPAGTLEAGSTYYWRVLAGAGEDIATPSFMHFTTAP</sequence>
<dbReference type="InterPro" id="IPR003961">
    <property type="entry name" value="FN3_dom"/>
</dbReference>
<dbReference type="Gene3D" id="2.60.40.10">
    <property type="entry name" value="Immunoglobulins"/>
    <property type="match status" value="5"/>
</dbReference>